<comment type="caution">
    <text evidence="3">The sequence shown here is derived from an EMBL/GenBank/DDBJ whole genome shotgun (WGS) entry which is preliminary data.</text>
</comment>
<dbReference type="SMART" id="SM00320">
    <property type="entry name" value="WD40"/>
    <property type="match status" value="4"/>
</dbReference>
<dbReference type="PROSITE" id="PS50082">
    <property type="entry name" value="WD_REPEATS_2"/>
    <property type="match status" value="1"/>
</dbReference>
<reference evidence="3" key="1">
    <citation type="submission" date="2021-11" db="EMBL/GenBank/DDBJ databases">
        <authorList>
            <consortium name="Genoscope - CEA"/>
            <person name="William W."/>
        </authorList>
    </citation>
    <scope>NUCLEOTIDE SEQUENCE</scope>
</reference>
<dbReference type="InterPro" id="IPR036322">
    <property type="entry name" value="WD40_repeat_dom_sf"/>
</dbReference>
<sequence>MGTDEGSFVPSATYHLKGDGDDLDRFDPDTAARALPQPERRVARVLNGIVGDAWAKIEERHPDVVVSLSGAQQKGRELETAAVATAVARPSSNVTAARWGGDGPAPVLIVGTAAGQVLLYEPVATTGYVQDAESQATLVPFEALDAEDAAENEEDEETEPAGPAPIGAVSAVSQREPNAPCRVVVAAADDARVAVVEVYPSDCEEGPRLQLLTTIEAQSTASAVVLSRDGRWLAVASAENITLHRLPEARMEEEPAALGQISEEAAQEEFDASVAEIAKVAFVLPASGAVPTLHWVFATPMEATSLLVVKPDSHVVAKYGLRADAEDGGAPPLYAAWQMAANVSASCLLQDSDGTNSILALGLASGTVLLWDLQIDMCREVLKRHEKAVSALAVHRHKYLIAGAADGRVHIYDLAAGPNLSPQLIAVRSDLTAPVQDLACLRDAALAVARDGKGILALYDLARSALLGRLALGSGDRDDRAPAAAASTGADAVVASSETNDAVHVWAAHGIVLQLCPGVNAAAGPESDPLTILRLFARPDEPLPPPLTQNTVATRTSLPSRPGTGSRLGTASTKRSVTASTRKGSPTASRRASRSSRRPSREGDLFGELTQQNVEIAEREEPGLRGSAFVDPLDLAADAIAEAAEGRVRREAALMHSLAAMAKAHAAAE</sequence>
<dbReference type="InterPro" id="IPR001680">
    <property type="entry name" value="WD40_rpt"/>
</dbReference>
<dbReference type="Proteomes" id="UP000789595">
    <property type="component" value="Unassembled WGS sequence"/>
</dbReference>
<proteinExistence type="predicted"/>
<evidence type="ECO:0000313" key="4">
    <source>
        <dbReference type="Proteomes" id="UP000789595"/>
    </source>
</evidence>
<feature type="region of interest" description="Disordered" evidence="2">
    <location>
        <begin position="539"/>
        <end position="611"/>
    </location>
</feature>
<feature type="compositionally biased region" description="Polar residues" evidence="2">
    <location>
        <begin position="548"/>
        <end position="559"/>
    </location>
</feature>
<feature type="compositionally biased region" description="Polar residues" evidence="2">
    <location>
        <begin position="567"/>
        <end position="584"/>
    </location>
</feature>
<evidence type="ECO:0000313" key="3">
    <source>
        <dbReference type="EMBL" id="CAH0367364.1"/>
    </source>
</evidence>
<dbReference type="OrthoDB" id="340259at2759"/>
<name>A0A8J2SGN1_9STRA</name>
<dbReference type="Pfam" id="PF00400">
    <property type="entry name" value="WD40"/>
    <property type="match status" value="1"/>
</dbReference>
<accession>A0A8J2SGN1</accession>
<dbReference type="SUPFAM" id="SSF50978">
    <property type="entry name" value="WD40 repeat-like"/>
    <property type="match status" value="1"/>
</dbReference>
<evidence type="ECO:0000256" key="1">
    <source>
        <dbReference type="PROSITE-ProRule" id="PRU00221"/>
    </source>
</evidence>
<dbReference type="InterPro" id="IPR015943">
    <property type="entry name" value="WD40/YVTN_repeat-like_dom_sf"/>
</dbReference>
<feature type="repeat" description="WD" evidence="1">
    <location>
        <begin position="382"/>
        <end position="422"/>
    </location>
</feature>
<evidence type="ECO:0000256" key="2">
    <source>
        <dbReference type="SAM" id="MobiDB-lite"/>
    </source>
</evidence>
<organism evidence="3 4">
    <name type="scientific">Pelagomonas calceolata</name>
    <dbReference type="NCBI Taxonomy" id="35677"/>
    <lineage>
        <taxon>Eukaryota</taxon>
        <taxon>Sar</taxon>
        <taxon>Stramenopiles</taxon>
        <taxon>Ochrophyta</taxon>
        <taxon>Pelagophyceae</taxon>
        <taxon>Pelagomonadales</taxon>
        <taxon>Pelagomonadaceae</taxon>
        <taxon>Pelagomonas</taxon>
    </lineage>
</organism>
<keyword evidence="4" id="KW-1185">Reference proteome</keyword>
<keyword evidence="1" id="KW-0853">WD repeat</keyword>
<gene>
    <name evidence="3" type="ORF">PECAL_2P03800</name>
</gene>
<protein>
    <submittedName>
        <fullName evidence="3">Uncharacterized protein</fullName>
    </submittedName>
</protein>
<dbReference type="EMBL" id="CAKKNE010000002">
    <property type="protein sequence ID" value="CAH0367364.1"/>
    <property type="molecule type" value="Genomic_DNA"/>
</dbReference>
<dbReference type="Gene3D" id="2.130.10.10">
    <property type="entry name" value="YVTN repeat-like/Quinoprotein amine dehydrogenase"/>
    <property type="match status" value="1"/>
</dbReference>
<dbReference type="AlphaFoldDB" id="A0A8J2SGN1"/>
<feature type="compositionally biased region" description="Basic and acidic residues" evidence="2">
    <location>
        <begin position="16"/>
        <end position="30"/>
    </location>
</feature>
<feature type="region of interest" description="Disordered" evidence="2">
    <location>
        <begin position="1"/>
        <end position="35"/>
    </location>
</feature>